<feature type="region of interest" description="Disordered" evidence="16">
    <location>
        <begin position="1"/>
        <end position="23"/>
    </location>
</feature>
<dbReference type="InterPro" id="IPR052542">
    <property type="entry name" value="Cholesterol_Oxidase"/>
</dbReference>
<dbReference type="Pfam" id="PF00732">
    <property type="entry name" value="GMC_oxred_N"/>
    <property type="match status" value="1"/>
</dbReference>
<evidence type="ECO:0000256" key="16">
    <source>
        <dbReference type="SAM" id="MobiDB-lite"/>
    </source>
</evidence>
<evidence type="ECO:0000256" key="11">
    <source>
        <dbReference type="ARBA" id="ARBA00038856"/>
    </source>
</evidence>
<evidence type="ECO:0000256" key="5">
    <source>
        <dbReference type="ARBA" id="ARBA00022827"/>
    </source>
</evidence>
<dbReference type="EMBL" id="BAHD01000017">
    <property type="protein sequence ID" value="GAB95176.1"/>
    <property type="molecule type" value="Genomic_DNA"/>
</dbReference>
<dbReference type="RefSeq" id="WP_006591708.1">
    <property type="nucleotide sequence ID" value="NZ_BAHD01000017.1"/>
</dbReference>
<evidence type="ECO:0000256" key="13">
    <source>
        <dbReference type="ARBA" id="ARBA00049723"/>
    </source>
</evidence>
<keyword evidence="4" id="KW-0285">Flavoprotein</keyword>
<feature type="region of interest" description="Disordered" evidence="16">
    <location>
        <begin position="600"/>
        <end position="619"/>
    </location>
</feature>
<reference evidence="19 20" key="1">
    <citation type="submission" date="2012-08" db="EMBL/GenBank/DDBJ databases">
        <title>Whole genome shotgun sequence of Kineosphaera limosa NBRC 100340.</title>
        <authorList>
            <person name="Yoshida I."/>
            <person name="Isaki S."/>
            <person name="Hosoyama A."/>
            <person name="Tsuchikane K."/>
            <person name="Katsumata H."/>
            <person name="Ando Y."/>
            <person name="Ohji S."/>
            <person name="Hamada M."/>
            <person name="Tamura T."/>
            <person name="Yamazoe A."/>
            <person name="Yamazaki S."/>
            <person name="Fujita N."/>
        </authorList>
    </citation>
    <scope>NUCLEOTIDE SEQUENCE [LARGE SCALE GENOMIC DNA]</scope>
    <source>
        <strain evidence="19 20">NBRC 100340</strain>
    </source>
</reference>
<name>K6WMY5_9MICO</name>
<evidence type="ECO:0000259" key="18">
    <source>
        <dbReference type="Pfam" id="PF05199"/>
    </source>
</evidence>
<dbReference type="EC" id="1.1.3.6" evidence="13"/>
<sequence length="643" mass="69361">MHPAQEAASPRPASGSGRDADDPQEWDVIVVGSGFGGSVAALRLVEKGYRVAVLEAGRRFGDSDFPRTSWDLRRYVFAPALGLQGIQRFSLLRDVIVLAGAGVGGGSLVYGNTLYRPHGRAFYDDPQWGHITDWAGELAPHYDTAATMLGVTINPARTPIDTVLETVAEEMGVGPTFAPSQVGVFFGVDGGLPGVTVPDPFFGGAGPPRAGCLQCGACMTGCRYNAKNTLDKNYLYLAEQGGAVVFERTLVRRLRQLPRSGGGWEVFVTATTADPLRRRRSGRTLRARHVVLAAGTWGTQQLLHQGVADRALPHLSPRLGELTRTNSEAICGATRRLRSHDERDFRQGVAITSSMYPDANTHVEACRYGRGAQSIALLSTVMIDGAAPHRRWLAWLRAVGAAPLQLVSNFLGPRSWSQRSIITLVMQTVDNSITIRARRRWFAHGVTLTSTAPRGAPSPRWLPVANDVSRRIAALIDGHPRSSVADIFDVPMTAHFLGGAVIGETPQTGVIDPYHRVHGYPSLHVVDGAAISANLGVNPSLTIAAQAERAFSLWPNLGQADPRPAPGQPYRRMPAVPALRPAVIRFGPQPSVPRVDLDQPAAPAADVQRPEQRGWASGITAWRPRLVPWLATSTSTRSTRRSG</sequence>
<keyword evidence="7" id="KW-0443">Lipid metabolism</keyword>
<keyword evidence="9" id="KW-0753">Steroid metabolism</keyword>
<comment type="pathway">
    <text evidence="12">Steroid metabolism; cholesterol degradation.</text>
</comment>
<keyword evidence="5" id="KW-0274">FAD</keyword>
<gene>
    <name evidence="19" type="ORF">KILIM_017_00210</name>
</gene>
<dbReference type="Proteomes" id="UP000008366">
    <property type="component" value="Unassembled WGS sequence"/>
</dbReference>
<dbReference type="SUPFAM" id="SSF51905">
    <property type="entry name" value="FAD/NAD(P)-binding domain"/>
    <property type="match status" value="1"/>
</dbReference>
<dbReference type="Gene3D" id="3.50.50.60">
    <property type="entry name" value="FAD/NAD(P)-binding domain"/>
    <property type="match status" value="3"/>
</dbReference>
<dbReference type="GO" id="GO:0050660">
    <property type="term" value="F:flavin adenine dinucleotide binding"/>
    <property type="evidence" value="ECO:0007669"/>
    <property type="project" value="InterPro"/>
</dbReference>
<dbReference type="STRING" id="1184609.KILIM_017_00210"/>
<dbReference type="PANTHER" id="PTHR47470">
    <property type="entry name" value="CHOLESTEROL OXIDASE"/>
    <property type="match status" value="1"/>
</dbReference>
<dbReference type="GO" id="GO:0008203">
    <property type="term" value="P:cholesterol metabolic process"/>
    <property type="evidence" value="ECO:0007669"/>
    <property type="project" value="UniProtKB-KW"/>
</dbReference>
<feature type="domain" description="Glucose-methanol-choline oxidoreductase C-terminal" evidence="18">
    <location>
        <begin position="493"/>
        <end position="547"/>
    </location>
</feature>
<dbReference type="Pfam" id="PF13450">
    <property type="entry name" value="NAD_binding_8"/>
    <property type="match status" value="1"/>
</dbReference>
<dbReference type="PANTHER" id="PTHR47470:SF1">
    <property type="entry name" value="FAD-DEPENDENT OXIDOREDUCTASE 2 FAD BINDING DOMAIN-CONTAINING PROTEIN"/>
    <property type="match status" value="1"/>
</dbReference>
<evidence type="ECO:0000256" key="9">
    <source>
        <dbReference type="ARBA" id="ARBA00023221"/>
    </source>
</evidence>
<keyword evidence="3" id="KW-0153">Cholesterol metabolism</keyword>
<evidence type="ECO:0000256" key="8">
    <source>
        <dbReference type="ARBA" id="ARBA00023166"/>
    </source>
</evidence>
<dbReference type="InterPro" id="IPR000172">
    <property type="entry name" value="GMC_OxRdtase_N"/>
</dbReference>
<evidence type="ECO:0000256" key="7">
    <source>
        <dbReference type="ARBA" id="ARBA00023098"/>
    </source>
</evidence>
<evidence type="ECO:0000256" key="3">
    <source>
        <dbReference type="ARBA" id="ARBA00022548"/>
    </source>
</evidence>
<accession>K6WMY5</accession>
<organism evidence="19 20">
    <name type="scientific">Kineosphaera limosa NBRC 100340</name>
    <dbReference type="NCBI Taxonomy" id="1184609"/>
    <lineage>
        <taxon>Bacteria</taxon>
        <taxon>Bacillati</taxon>
        <taxon>Actinomycetota</taxon>
        <taxon>Actinomycetes</taxon>
        <taxon>Micrococcales</taxon>
        <taxon>Dermatophilaceae</taxon>
        <taxon>Kineosphaera</taxon>
    </lineage>
</organism>
<evidence type="ECO:0000256" key="6">
    <source>
        <dbReference type="ARBA" id="ARBA00023002"/>
    </source>
</evidence>
<dbReference type="AlphaFoldDB" id="K6WMY5"/>
<dbReference type="GO" id="GO:0016995">
    <property type="term" value="F:cholesterol oxidase activity"/>
    <property type="evidence" value="ECO:0007669"/>
    <property type="project" value="UniProtKB-EC"/>
</dbReference>
<comment type="similarity">
    <text evidence="2">Belongs to the GMC oxidoreductase family.</text>
</comment>
<evidence type="ECO:0000256" key="1">
    <source>
        <dbReference type="ARBA" id="ARBA00001974"/>
    </source>
</evidence>
<dbReference type="GO" id="GO:0004769">
    <property type="term" value="F:steroid Delta-isomerase activity"/>
    <property type="evidence" value="ECO:0007669"/>
    <property type="project" value="UniProtKB-EC"/>
</dbReference>
<comment type="caution">
    <text evidence="19">The sequence shown here is derived from an EMBL/GenBank/DDBJ whole genome shotgun (WGS) entry which is preliminary data.</text>
</comment>
<evidence type="ECO:0000256" key="12">
    <source>
        <dbReference type="ARBA" id="ARBA00049645"/>
    </source>
</evidence>
<protein>
    <recommendedName>
        <fullName evidence="14">Cholesterol oxidase</fullName>
        <ecNumber evidence="13">1.1.3.6</ecNumber>
        <ecNumber evidence="11">5.3.3.1</ecNumber>
    </recommendedName>
    <alternativeName>
        <fullName evidence="15">Cholesterol isomerase</fullName>
    </alternativeName>
</protein>
<keyword evidence="6" id="KW-0560">Oxidoreductase</keyword>
<comment type="cofactor">
    <cofactor evidence="1">
        <name>FAD</name>
        <dbReference type="ChEBI" id="CHEBI:57692"/>
    </cofactor>
</comment>
<dbReference type="eggNOG" id="COG2303">
    <property type="taxonomic scope" value="Bacteria"/>
</dbReference>
<dbReference type="Pfam" id="PF05199">
    <property type="entry name" value="GMC_oxred_C"/>
    <property type="match status" value="1"/>
</dbReference>
<evidence type="ECO:0000256" key="4">
    <source>
        <dbReference type="ARBA" id="ARBA00022630"/>
    </source>
</evidence>
<proteinExistence type="inferred from homology"/>
<keyword evidence="10" id="KW-0413">Isomerase</keyword>
<evidence type="ECO:0000256" key="10">
    <source>
        <dbReference type="ARBA" id="ARBA00023235"/>
    </source>
</evidence>
<evidence type="ECO:0000256" key="14">
    <source>
        <dbReference type="ARBA" id="ARBA00049744"/>
    </source>
</evidence>
<dbReference type="EC" id="5.3.3.1" evidence="11"/>
<evidence type="ECO:0000256" key="15">
    <source>
        <dbReference type="ARBA" id="ARBA00049778"/>
    </source>
</evidence>
<dbReference type="InterPro" id="IPR007867">
    <property type="entry name" value="GMC_OxRtase_C"/>
</dbReference>
<evidence type="ECO:0000313" key="20">
    <source>
        <dbReference type="Proteomes" id="UP000008366"/>
    </source>
</evidence>
<evidence type="ECO:0000259" key="17">
    <source>
        <dbReference type="Pfam" id="PF00732"/>
    </source>
</evidence>
<feature type="domain" description="Glucose-methanol-choline oxidoreductase N-terminal" evidence="17">
    <location>
        <begin position="211"/>
        <end position="305"/>
    </location>
</feature>
<dbReference type="OrthoDB" id="517968at2"/>
<evidence type="ECO:0000313" key="19">
    <source>
        <dbReference type="EMBL" id="GAB95176.1"/>
    </source>
</evidence>
<keyword evidence="8" id="KW-1207">Sterol metabolism</keyword>
<dbReference type="InterPro" id="IPR036188">
    <property type="entry name" value="FAD/NAD-bd_sf"/>
</dbReference>
<keyword evidence="20" id="KW-1185">Reference proteome</keyword>
<evidence type="ECO:0000256" key="2">
    <source>
        <dbReference type="ARBA" id="ARBA00010790"/>
    </source>
</evidence>